<dbReference type="EMBL" id="MU167245">
    <property type="protein sequence ID" value="KAG0147638.1"/>
    <property type="molecule type" value="Genomic_DNA"/>
</dbReference>
<feature type="domain" description="G-patch" evidence="2">
    <location>
        <begin position="93"/>
        <end position="156"/>
    </location>
</feature>
<accession>A0A9P6TED4</accession>
<feature type="compositionally biased region" description="Low complexity" evidence="1">
    <location>
        <begin position="129"/>
        <end position="142"/>
    </location>
</feature>
<dbReference type="InterPro" id="IPR039249">
    <property type="entry name" value="GPATCH11"/>
</dbReference>
<dbReference type="Pfam" id="PF01585">
    <property type="entry name" value="G-patch"/>
    <property type="match status" value="1"/>
</dbReference>
<protein>
    <recommendedName>
        <fullName evidence="2">G-patch domain-containing protein</fullName>
    </recommendedName>
</protein>
<feature type="compositionally biased region" description="Polar residues" evidence="1">
    <location>
        <begin position="18"/>
        <end position="28"/>
    </location>
</feature>
<feature type="region of interest" description="Disordered" evidence="1">
    <location>
        <begin position="106"/>
        <end position="189"/>
    </location>
</feature>
<dbReference type="AlphaFoldDB" id="A0A9P6TED4"/>
<dbReference type="GO" id="GO:0000776">
    <property type="term" value="C:kinetochore"/>
    <property type="evidence" value="ECO:0007669"/>
    <property type="project" value="TreeGrafter"/>
</dbReference>
<dbReference type="Proteomes" id="UP000886653">
    <property type="component" value="Unassembled WGS sequence"/>
</dbReference>
<reference evidence="3" key="1">
    <citation type="submission" date="2013-11" db="EMBL/GenBank/DDBJ databases">
        <title>Genome sequence of the fusiform rust pathogen reveals effectors for host alternation and coevolution with pine.</title>
        <authorList>
            <consortium name="DOE Joint Genome Institute"/>
            <person name="Smith K."/>
            <person name="Pendleton A."/>
            <person name="Kubisiak T."/>
            <person name="Anderson C."/>
            <person name="Salamov A."/>
            <person name="Aerts A."/>
            <person name="Riley R."/>
            <person name="Clum A."/>
            <person name="Lindquist E."/>
            <person name="Ence D."/>
            <person name="Campbell M."/>
            <person name="Kronenberg Z."/>
            <person name="Feau N."/>
            <person name="Dhillon B."/>
            <person name="Hamelin R."/>
            <person name="Burleigh J."/>
            <person name="Smith J."/>
            <person name="Yandell M."/>
            <person name="Nelson C."/>
            <person name="Grigoriev I."/>
            <person name="Davis J."/>
        </authorList>
    </citation>
    <scope>NUCLEOTIDE SEQUENCE</scope>
    <source>
        <strain evidence="3">G11</strain>
    </source>
</reference>
<keyword evidence="4" id="KW-1185">Reference proteome</keyword>
<dbReference type="SMART" id="SM01173">
    <property type="entry name" value="DUF4187"/>
    <property type="match status" value="1"/>
</dbReference>
<proteinExistence type="predicted"/>
<feature type="region of interest" description="Disordered" evidence="1">
    <location>
        <begin position="1"/>
        <end position="63"/>
    </location>
</feature>
<comment type="caution">
    <text evidence="3">The sequence shown here is derived from an EMBL/GenBank/DDBJ whole genome shotgun (WGS) entry which is preliminary data.</text>
</comment>
<dbReference type="InterPro" id="IPR025239">
    <property type="entry name" value="DUF4187"/>
</dbReference>
<dbReference type="OrthoDB" id="786951at2759"/>
<name>A0A9P6TED4_9BASI</name>
<dbReference type="Pfam" id="PF13821">
    <property type="entry name" value="DUF4187"/>
    <property type="match status" value="1"/>
</dbReference>
<evidence type="ECO:0000259" key="2">
    <source>
        <dbReference type="PROSITE" id="PS50174"/>
    </source>
</evidence>
<organism evidence="3 4">
    <name type="scientific">Cronartium quercuum f. sp. fusiforme G11</name>
    <dbReference type="NCBI Taxonomy" id="708437"/>
    <lineage>
        <taxon>Eukaryota</taxon>
        <taxon>Fungi</taxon>
        <taxon>Dikarya</taxon>
        <taxon>Basidiomycota</taxon>
        <taxon>Pucciniomycotina</taxon>
        <taxon>Pucciniomycetes</taxon>
        <taxon>Pucciniales</taxon>
        <taxon>Coleosporiaceae</taxon>
        <taxon>Cronartium</taxon>
    </lineage>
</organism>
<evidence type="ECO:0000313" key="3">
    <source>
        <dbReference type="EMBL" id="KAG0147638.1"/>
    </source>
</evidence>
<evidence type="ECO:0000313" key="4">
    <source>
        <dbReference type="Proteomes" id="UP000886653"/>
    </source>
</evidence>
<dbReference type="InterPro" id="IPR000467">
    <property type="entry name" value="G_patch_dom"/>
</dbReference>
<dbReference type="PROSITE" id="PS50174">
    <property type="entry name" value="G_PATCH"/>
    <property type="match status" value="1"/>
</dbReference>
<dbReference type="PANTHER" id="PTHR21032">
    <property type="entry name" value="G PATCH DOMAIN-CONTAINING PROTEIN 11"/>
    <property type="match status" value="1"/>
</dbReference>
<evidence type="ECO:0000256" key="1">
    <source>
        <dbReference type="SAM" id="MobiDB-lite"/>
    </source>
</evidence>
<gene>
    <name evidence="3" type="ORF">CROQUDRAFT_655835</name>
</gene>
<dbReference type="PANTHER" id="PTHR21032:SF0">
    <property type="entry name" value="G PATCH DOMAIN-CONTAINING PROTEIN 11"/>
    <property type="match status" value="1"/>
</dbReference>
<sequence length="347" mass="38844">MSDDEDDFMSDKFLVPAPSTSKQPTTYSDQRKRKQLDSLARSHKRSRAEREIEAREEGLSRDLIADQLVASSTQNSKHDSYALNTPGVIQPATHSKAVQMMLKMGFQPGKGLGAQPEASSPREDPSHESVASHSLLSQSSSAIERDSSHGIGHPPRTAPIDIQLRTGRSGIGVLPTTGPKKTRPRFTGPHVPMTEEEAAKRANFFQNSKAKFDGRKVEGVLARARRTCEELDRRSQLEDNIYWLDPFSSTDRSEYVEEVMRTGVSGRRLTGLGDPNEVQKTVVVSEEEDTVDSDEREAWLALDSASRLLYTLQYLRQEHFYCIWCGCQYSSLEELNAECPGEEEDDH</sequence>
<dbReference type="GO" id="GO:0003676">
    <property type="term" value="F:nucleic acid binding"/>
    <property type="evidence" value="ECO:0007669"/>
    <property type="project" value="InterPro"/>
</dbReference>
<feature type="compositionally biased region" description="Basic and acidic residues" evidence="1">
    <location>
        <begin position="48"/>
        <end position="63"/>
    </location>
</feature>